<protein>
    <submittedName>
        <fullName evidence="1">Unannotated protein</fullName>
    </submittedName>
</protein>
<reference evidence="1" key="1">
    <citation type="submission" date="2020-05" db="EMBL/GenBank/DDBJ databases">
        <authorList>
            <person name="Chiriac C."/>
            <person name="Salcher M."/>
            <person name="Ghai R."/>
            <person name="Kavagutti S V."/>
        </authorList>
    </citation>
    <scope>NUCLEOTIDE SEQUENCE</scope>
</reference>
<organism evidence="1">
    <name type="scientific">freshwater metagenome</name>
    <dbReference type="NCBI Taxonomy" id="449393"/>
    <lineage>
        <taxon>unclassified sequences</taxon>
        <taxon>metagenomes</taxon>
        <taxon>ecological metagenomes</taxon>
    </lineage>
</organism>
<sequence length="87" mass="9178">MNNSDSSGLPLLQSFNLSGMPAPASAVLRRMALRAFFAARRACAAESAFFTNLLASVGFSSSHSARRSLVAFCTKLRIGTLPSLALV</sequence>
<dbReference type="AlphaFoldDB" id="A0A6J6XWC7"/>
<gene>
    <name evidence="1" type="ORF">UFOPK3099_00068</name>
</gene>
<dbReference type="EMBL" id="CAFAAV010000003">
    <property type="protein sequence ID" value="CAB4800153.1"/>
    <property type="molecule type" value="Genomic_DNA"/>
</dbReference>
<accession>A0A6J6XWC7</accession>
<name>A0A6J6XWC7_9ZZZZ</name>
<evidence type="ECO:0000313" key="1">
    <source>
        <dbReference type="EMBL" id="CAB4800153.1"/>
    </source>
</evidence>
<proteinExistence type="predicted"/>